<comment type="similarity">
    <text evidence="2 4">Belongs to the SHMT family.</text>
</comment>
<feature type="domain" description="Serine hydroxymethyltransferase-like" evidence="6">
    <location>
        <begin position="52"/>
        <end position="435"/>
    </location>
</feature>
<keyword evidence="8" id="KW-1185">Reference proteome</keyword>
<evidence type="ECO:0000256" key="5">
    <source>
        <dbReference type="SAM" id="MobiDB-lite"/>
    </source>
</evidence>
<feature type="modified residue" description="N6-(pyridoxal phosphate)lysine" evidence="4">
    <location>
        <position position="273"/>
    </location>
</feature>
<dbReference type="HAMAP" id="MF_00051">
    <property type="entry name" value="SHMT"/>
    <property type="match status" value="1"/>
</dbReference>
<feature type="binding site" evidence="4">
    <location>
        <position position="165"/>
    </location>
    <ligand>
        <name>(6S)-5,6,7,8-tetrahydrofolate</name>
        <dbReference type="ChEBI" id="CHEBI:57453"/>
    </ligand>
</feature>
<comment type="subcellular location">
    <subcellularLocation>
        <location evidence="4">Cytoplasm</location>
    </subcellularLocation>
</comment>
<evidence type="ECO:0000256" key="4">
    <source>
        <dbReference type="HAMAP-Rule" id="MF_00051"/>
    </source>
</evidence>
<dbReference type="PIRSF" id="PIRSF000412">
    <property type="entry name" value="SHMT"/>
    <property type="match status" value="1"/>
</dbReference>
<keyword evidence="3 4" id="KW-0663">Pyridoxal phosphate</keyword>
<evidence type="ECO:0000313" key="8">
    <source>
        <dbReference type="Proteomes" id="UP001550739"/>
    </source>
</evidence>
<accession>A0ABV2ZAS5</accession>
<feature type="compositionally biased region" description="Gly residues" evidence="5">
    <location>
        <begin position="25"/>
        <end position="37"/>
    </location>
</feature>
<dbReference type="RefSeq" id="WP_361700631.1">
    <property type="nucleotide sequence ID" value="NZ_JBEZVE010000002.1"/>
</dbReference>
<dbReference type="InterPro" id="IPR049943">
    <property type="entry name" value="Ser_HO-MeTrfase-like"/>
</dbReference>
<dbReference type="InterPro" id="IPR015422">
    <property type="entry name" value="PyrdxlP-dep_Trfase_small"/>
</dbReference>
<reference evidence="7 8" key="1">
    <citation type="submission" date="2024-06" db="EMBL/GenBank/DDBJ databases">
        <title>The Natural Products Discovery Center: Release of the First 8490 Sequenced Strains for Exploring Actinobacteria Biosynthetic Diversity.</title>
        <authorList>
            <person name="Kalkreuter E."/>
            <person name="Kautsar S.A."/>
            <person name="Yang D."/>
            <person name="Bader C.D."/>
            <person name="Teijaro C.N."/>
            <person name="Fluegel L."/>
            <person name="Davis C.M."/>
            <person name="Simpson J.R."/>
            <person name="Lauterbach L."/>
            <person name="Steele A.D."/>
            <person name="Gui C."/>
            <person name="Meng S."/>
            <person name="Li G."/>
            <person name="Viehrig K."/>
            <person name="Ye F."/>
            <person name="Su P."/>
            <person name="Kiefer A.F."/>
            <person name="Nichols A."/>
            <person name="Cepeda A.J."/>
            <person name="Yan W."/>
            <person name="Fan B."/>
            <person name="Jiang Y."/>
            <person name="Adhikari A."/>
            <person name="Zheng C.-J."/>
            <person name="Schuster L."/>
            <person name="Cowan T.M."/>
            <person name="Smanski M.J."/>
            <person name="Chevrette M.G."/>
            <person name="De Carvalho L.P.S."/>
            <person name="Shen B."/>
        </authorList>
    </citation>
    <scope>NUCLEOTIDE SEQUENCE [LARGE SCALE GENOMIC DNA]</scope>
    <source>
        <strain evidence="7 8">NPDC033843</strain>
    </source>
</reference>
<dbReference type="Proteomes" id="UP001550739">
    <property type="component" value="Unassembled WGS sequence"/>
</dbReference>
<dbReference type="InterPro" id="IPR039429">
    <property type="entry name" value="SHMT-like_dom"/>
</dbReference>
<dbReference type="Pfam" id="PF00464">
    <property type="entry name" value="SHMT"/>
    <property type="match status" value="1"/>
</dbReference>
<evidence type="ECO:0000313" key="7">
    <source>
        <dbReference type="EMBL" id="MEU3779647.1"/>
    </source>
</evidence>
<proteinExistence type="inferred from homology"/>
<dbReference type="Gene3D" id="3.90.1150.10">
    <property type="entry name" value="Aspartate Aminotransferase, domain 1"/>
    <property type="match status" value="1"/>
</dbReference>
<dbReference type="PANTHER" id="PTHR11680:SF35">
    <property type="entry name" value="SERINE HYDROXYMETHYLTRANSFERASE 1"/>
    <property type="match status" value="1"/>
</dbReference>
<comment type="caution">
    <text evidence="4">Lacks conserved residue(s) required for the propagation of feature annotation.</text>
</comment>
<dbReference type="InterPro" id="IPR001085">
    <property type="entry name" value="Ser_HO-MeTrfase"/>
</dbReference>
<dbReference type="EC" id="2.1.2.1" evidence="4"/>
<dbReference type="EMBL" id="JBEZVE010000002">
    <property type="protein sequence ID" value="MEU3779647.1"/>
    <property type="molecule type" value="Genomic_DNA"/>
</dbReference>
<keyword evidence="4 7" id="KW-0808">Transferase</keyword>
<comment type="catalytic activity">
    <reaction evidence="4">
        <text>(6R)-5,10-methylene-5,6,7,8-tetrahydrofolate + glycine + H2O = (6S)-5,6,7,8-tetrahydrofolate + L-serine</text>
        <dbReference type="Rhea" id="RHEA:15481"/>
        <dbReference type="ChEBI" id="CHEBI:15377"/>
        <dbReference type="ChEBI" id="CHEBI:15636"/>
        <dbReference type="ChEBI" id="CHEBI:33384"/>
        <dbReference type="ChEBI" id="CHEBI:57305"/>
        <dbReference type="ChEBI" id="CHEBI:57453"/>
        <dbReference type="EC" id="2.1.2.1"/>
    </reaction>
</comment>
<dbReference type="CDD" id="cd00378">
    <property type="entry name" value="SHMT"/>
    <property type="match status" value="1"/>
</dbReference>
<dbReference type="PANTHER" id="PTHR11680">
    <property type="entry name" value="SERINE HYDROXYMETHYLTRANSFERASE"/>
    <property type="match status" value="1"/>
</dbReference>
<gene>
    <name evidence="4 7" type="primary">glyA</name>
    <name evidence="7" type="ORF">AB0E89_03470</name>
</gene>
<dbReference type="InterPro" id="IPR015424">
    <property type="entry name" value="PyrdxlP-dep_Trfase"/>
</dbReference>
<sequence length="496" mass="51110">MLETPRAATAAPGRQQNGPHTDPGSGPGSTSGSGSGSGSAQALLLRRGAELLNRTDPELAGLLDREVEEQTATLAMVASASVASPSVLATGGAALSNVTAEGYPGARYHPGAGRFDGVERLAADRARQAFGARYANVQPHSCSSANQAVLAALLPPGGTLLALDLDAGGHLTHGSSASVTGRHYRAVHYGLDERGFVDYDQAAELARVHRPTVVIAGASAYPRTLDFARFRAIADSVGAFLVADISHIAGLVAAGEHPSPIDVAHITTTSTYKQLGGPRGGLILIGLEHRTPGPDGRTPLDRLMQRAVFPQSQGTPSPASIAAKAHALKAVAEPAFKETMRLVVDDASALAGDLAGLGHRVLTGGTDNHMVLLDMAGHGMTGVVAERALEDCGILTNRNRIPGDDKPPLVAGGLRLGTNVLAQRGMGPAEMRVCAGLLHEVLTATTVLSDTEFRTDPAVRDRVRAEVAALCRIHPLPFGAAVPTADVPALAPGERP</sequence>
<comment type="pathway">
    <text evidence="4">One-carbon metabolism; tetrahydrofolate interconversion.</text>
</comment>
<keyword evidence="4" id="KW-0963">Cytoplasm</keyword>
<dbReference type="Gene3D" id="3.40.640.10">
    <property type="entry name" value="Type I PLP-dependent aspartate aminotransferase-like (Major domain)"/>
    <property type="match status" value="1"/>
</dbReference>
<evidence type="ECO:0000256" key="1">
    <source>
        <dbReference type="ARBA" id="ARBA00001933"/>
    </source>
</evidence>
<name>A0ABV2ZAS5_9ACTN</name>
<feature type="binding site" evidence="4">
    <location>
        <begin position="169"/>
        <end position="171"/>
    </location>
    <ligand>
        <name>(6S)-5,6,7,8-tetrahydrofolate</name>
        <dbReference type="ChEBI" id="CHEBI:57453"/>
    </ligand>
</feature>
<keyword evidence="4" id="KW-0554">One-carbon metabolism</keyword>
<dbReference type="NCBIfam" id="NF000586">
    <property type="entry name" value="PRK00011.1"/>
    <property type="match status" value="1"/>
</dbReference>
<comment type="cofactor">
    <cofactor evidence="1 4">
        <name>pyridoxal 5'-phosphate</name>
        <dbReference type="ChEBI" id="CHEBI:597326"/>
    </cofactor>
</comment>
<protein>
    <recommendedName>
        <fullName evidence="4">Probable serine hydroxymethyltransferase</fullName>
        <shortName evidence="4">SHMT</shortName>
        <shortName evidence="4">Serine methylase</shortName>
        <ecNumber evidence="4">2.1.2.1</ecNumber>
    </recommendedName>
</protein>
<organism evidence="7 8">
    <name type="scientific">Streptomyces sp. 900129855</name>
    <dbReference type="NCBI Taxonomy" id="3155129"/>
    <lineage>
        <taxon>Bacteria</taxon>
        <taxon>Bacillati</taxon>
        <taxon>Actinomycetota</taxon>
        <taxon>Actinomycetes</taxon>
        <taxon>Kitasatosporales</taxon>
        <taxon>Streptomycetaceae</taxon>
        <taxon>Streptomyces</taxon>
    </lineage>
</organism>
<evidence type="ECO:0000256" key="3">
    <source>
        <dbReference type="ARBA" id="ARBA00022898"/>
    </source>
</evidence>
<feature type="region of interest" description="Disordered" evidence="5">
    <location>
        <begin position="1"/>
        <end position="41"/>
    </location>
</feature>
<comment type="subunit">
    <text evidence="4">Homodimer.</text>
</comment>
<dbReference type="GO" id="GO:0004372">
    <property type="term" value="F:glycine hydroxymethyltransferase activity"/>
    <property type="evidence" value="ECO:0007669"/>
    <property type="project" value="UniProtKB-EC"/>
</dbReference>
<comment type="caution">
    <text evidence="7">The sequence shown here is derived from an EMBL/GenBank/DDBJ whole genome shotgun (WGS) entry which is preliminary data.</text>
</comment>
<dbReference type="InterPro" id="IPR015421">
    <property type="entry name" value="PyrdxlP-dep_Trfase_major"/>
</dbReference>
<comment type="function">
    <text evidence="4">Catalyzes the reversible interconversion of serine and glycine with tetrahydrofolate (THF) serving as the one-carbon carrier. This reaction serves as the major source of one-carbon groups required for the biosynthesis of purines, thymidylate, methionine, and other important biomolecules.</text>
</comment>
<dbReference type="SUPFAM" id="SSF53383">
    <property type="entry name" value="PLP-dependent transferases"/>
    <property type="match status" value="1"/>
</dbReference>
<evidence type="ECO:0000259" key="6">
    <source>
        <dbReference type="Pfam" id="PF00464"/>
    </source>
</evidence>
<evidence type="ECO:0000256" key="2">
    <source>
        <dbReference type="ARBA" id="ARBA00006376"/>
    </source>
</evidence>